<comment type="caution">
    <text evidence="2">The sequence shown here is derived from an EMBL/GenBank/DDBJ whole genome shotgun (WGS) entry which is preliminary data.</text>
</comment>
<keyword evidence="1" id="KW-0732">Signal</keyword>
<evidence type="ECO:0000313" key="2">
    <source>
        <dbReference type="EMBL" id="MDN3712394.1"/>
    </source>
</evidence>
<sequence length="145" mass="15121">MTQPLQPKSPKKPQRSRLARGAATVLALAAAGGLSVFAATAAADLLEERLGNEARAALSEAGYDWASVEVQGLQVRLQGTAPNEVQRFRAMLVAEGAVDAGRVIDQFEVAQSTVAKAPDFEVELLRNDEGISIIGLVPAGSSAPI</sequence>
<name>A0ABT8D7B5_9RHOB</name>
<dbReference type="InterPro" id="IPR006311">
    <property type="entry name" value="TAT_signal"/>
</dbReference>
<dbReference type="PROSITE" id="PS51318">
    <property type="entry name" value="TAT"/>
    <property type="match status" value="1"/>
</dbReference>
<organism evidence="2 3">
    <name type="scientific">Paracoccus cavernae</name>
    <dbReference type="NCBI Taxonomy" id="1571207"/>
    <lineage>
        <taxon>Bacteria</taxon>
        <taxon>Pseudomonadati</taxon>
        <taxon>Pseudomonadota</taxon>
        <taxon>Alphaproteobacteria</taxon>
        <taxon>Rhodobacterales</taxon>
        <taxon>Paracoccaceae</taxon>
        <taxon>Paracoccus</taxon>
    </lineage>
</organism>
<evidence type="ECO:0000256" key="1">
    <source>
        <dbReference type="SAM" id="SignalP"/>
    </source>
</evidence>
<feature type="chain" id="PRO_5045801894" evidence="1">
    <location>
        <begin position="39"/>
        <end position="145"/>
    </location>
</feature>
<gene>
    <name evidence="2" type="ORF">QWZ10_12670</name>
</gene>
<evidence type="ECO:0000313" key="3">
    <source>
        <dbReference type="Proteomes" id="UP001243846"/>
    </source>
</evidence>
<keyword evidence="3" id="KW-1185">Reference proteome</keyword>
<dbReference type="Proteomes" id="UP001243846">
    <property type="component" value="Unassembled WGS sequence"/>
</dbReference>
<reference evidence="3" key="1">
    <citation type="journal article" date="2019" name="Int. J. Syst. Evol. Microbiol.">
        <title>The Global Catalogue of Microorganisms (GCM) 10K type strain sequencing project: providing services to taxonomists for standard genome sequencing and annotation.</title>
        <authorList>
            <consortium name="The Broad Institute Genomics Platform"/>
            <consortium name="The Broad Institute Genome Sequencing Center for Infectious Disease"/>
            <person name="Wu L."/>
            <person name="Ma J."/>
        </authorList>
    </citation>
    <scope>NUCLEOTIDE SEQUENCE [LARGE SCALE GENOMIC DNA]</scope>
    <source>
        <strain evidence="3">CECT 8482</strain>
    </source>
</reference>
<dbReference type="EMBL" id="JAUFRC010000001">
    <property type="protein sequence ID" value="MDN3712394.1"/>
    <property type="molecule type" value="Genomic_DNA"/>
</dbReference>
<protein>
    <submittedName>
        <fullName evidence="2">BON domain-containing protein</fullName>
    </submittedName>
</protein>
<proteinExistence type="predicted"/>
<feature type="signal peptide" evidence="1">
    <location>
        <begin position="1"/>
        <end position="38"/>
    </location>
</feature>
<accession>A0ABT8D7B5</accession>